<dbReference type="SUPFAM" id="SSF48452">
    <property type="entry name" value="TPR-like"/>
    <property type="match status" value="1"/>
</dbReference>
<name>A0A0G1RD79_9BACT</name>
<dbReference type="InterPro" id="IPR011990">
    <property type="entry name" value="TPR-like_helical_dom_sf"/>
</dbReference>
<gene>
    <name evidence="1" type="ORF">UX78_C0023G0006</name>
</gene>
<proteinExistence type="predicted"/>
<dbReference type="EMBL" id="LCNM01000023">
    <property type="protein sequence ID" value="KKU55254.1"/>
    <property type="molecule type" value="Genomic_DNA"/>
</dbReference>
<protein>
    <submittedName>
        <fullName evidence="1">Uncharacterized protein</fullName>
    </submittedName>
</protein>
<dbReference type="PATRIC" id="fig|1618357.3.peg.907"/>
<accession>A0A0G1RD79</accession>
<reference evidence="1 2" key="1">
    <citation type="journal article" date="2015" name="Nature">
        <title>rRNA introns, odd ribosomes, and small enigmatic genomes across a large radiation of phyla.</title>
        <authorList>
            <person name="Brown C.T."/>
            <person name="Hug L.A."/>
            <person name="Thomas B.C."/>
            <person name="Sharon I."/>
            <person name="Castelle C.J."/>
            <person name="Singh A."/>
            <person name="Wilkins M.J."/>
            <person name="Williams K.H."/>
            <person name="Banfield J.F."/>
        </authorList>
    </citation>
    <scope>NUCLEOTIDE SEQUENCE [LARGE SCALE GENOMIC DNA]</scope>
</reference>
<organism evidence="1 2">
    <name type="scientific">Candidatus Amesbacteria bacterium GW2011_GWA2_47_11</name>
    <dbReference type="NCBI Taxonomy" id="1618357"/>
    <lineage>
        <taxon>Bacteria</taxon>
        <taxon>Candidatus Amesiibacteriota</taxon>
    </lineage>
</organism>
<evidence type="ECO:0000313" key="2">
    <source>
        <dbReference type="Proteomes" id="UP000034607"/>
    </source>
</evidence>
<sequence>MAGIDPNQSPKEIMQLIAQAREKVGGEETAIGLVCEALEMYQDVMVNLFLEKCLIYHHIMMTERDNPGKKNKASAKEASRLWKKTLQDAEAYIDFYHLRRWRSRLYRFWGRWYDSQERFRKSVPYYKLAIKLAKQDPDWTQKGIPRWLELEGFLGFASITGGNVRKGLRQLQKIYKKYDRGTGKSLRQKDYATWAIWKTGIPIWIGRAIISGKVKMEKREYAKWLQEAEGLLSVPPGTKSWVKNFGFRKNEIAAIRRELKL</sequence>
<evidence type="ECO:0000313" key="1">
    <source>
        <dbReference type="EMBL" id="KKU55254.1"/>
    </source>
</evidence>
<dbReference type="Proteomes" id="UP000034607">
    <property type="component" value="Unassembled WGS sequence"/>
</dbReference>
<comment type="caution">
    <text evidence="1">The sequence shown here is derived from an EMBL/GenBank/DDBJ whole genome shotgun (WGS) entry which is preliminary data.</text>
</comment>
<dbReference type="AlphaFoldDB" id="A0A0G1RD79"/>